<dbReference type="Proteomes" id="UP000475862">
    <property type="component" value="Unassembled WGS sequence"/>
</dbReference>
<evidence type="ECO:0000313" key="4">
    <source>
        <dbReference type="Proteomes" id="UP000475862"/>
    </source>
</evidence>
<feature type="compositionally biased region" description="Polar residues" evidence="2">
    <location>
        <begin position="737"/>
        <end position="756"/>
    </location>
</feature>
<organism evidence="3 4">
    <name type="scientific">Aphis glycines</name>
    <name type="common">Soybean aphid</name>
    <dbReference type="NCBI Taxonomy" id="307491"/>
    <lineage>
        <taxon>Eukaryota</taxon>
        <taxon>Metazoa</taxon>
        <taxon>Ecdysozoa</taxon>
        <taxon>Arthropoda</taxon>
        <taxon>Hexapoda</taxon>
        <taxon>Insecta</taxon>
        <taxon>Pterygota</taxon>
        <taxon>Neoptera</taxon>
        <taxon>Paraneoptera</taxon>
        <taxon>Hemiptera</taxon>
        <taxon>Sternorrhyncha</taxon>
        <taxon>Aphidomorpha</taxon>
        <taxon>Aphidoidea</taxon>
        <taxon>Aphididae</taxon>
        <taxon>Aphidini</taxon>
        <taxon>Aphis</taxon>
        <taxon>Aphis</taxon>
    </lineage>
</organism>
<dbReference type="OrthoDB" id="206339at2759"/>
<evidence type="ECO:0000256" key="2">
    <source>
        <dbReference type="SAM" id="MobiDB-lite"/>
    </source>
</evidence>
<dbReference type="EMBL" id="VYZN01000053">
    <property type="protein sequence ID" value="KAE9527424.1"/>
    <property type="molecule type" value="Genomic_DNA"/>
</dbReference>
<proteinExistence type="predicted"/>
<evidence type="ECO:0000256" key="1">
    <source>
        <dbReference type="SAM" id="Coils"/>
    </source>
</evidence>
<evidence type="ECO:0008006" key="5">
    <source>
        <dbReference type="Google" id="ProtNLM"/>
    </source>
</evidence>
<evidence type="ECO:0000313" key="3">
    <source>
        <dbReference type="EMBL" id="KAE9527424.1"/>
    </source>
</evidence>
<feature type="coiled-coil region" evidence="1">
    <location>
        <begin position="380"/>
        <end position="467"/>
    </location>
</feature>
<sequence>MNIDNWKNSMLTSHKTESENADIHSKLNSWFEEKGIINKLRAHIREQMISALEDNSMWNTNKRNVNSPKIQAINLLVADFLINQENLFTLSVFTTEVPLLGNLHEFSSYVNRLGDNTQKIPITKPSFKLNDVQDILEALGIQPNSDIIELTCQYYFNEKQVHSLLACLFKSITTIRNNISKCNEVHINQNCKEINKLNNIENNTYEHTLNNWLVSIEDILCSFNLNKEQKNTLKMLLKKYHQNSAQETAVYKEHLKKLERQNKEMVEKVADIEQILAAHFHSHDSKLMFQKEEIDYATQQLRLEQQQLYQLINVFEEKEKSMQEKLEKSEEEYKKNLQHIENQKYELRLKEMDILRHEKMLKGESPNYKNETKISERNQVQLLQEQNIDLAKQLVEIKSQLDKLERYKNAEQTYSKKNDNLQKINSSSDQEMVKNLQKDNDELREFIKVQRQRIEELSYRVSNLAKQIEKTHKVPLTKTDYDNRNVRKKLCFVDNSSRKNHYITQNISSTTTDYSTTVLESDNLTEDDIIQEAESKLKTLEINSAKVTQNLKNFPINSSRRNIEFNVIKDTKKSYKENRLNFSDDSDLDALKCNSNKINLKELANKIGYHRSVKRYMNHSQSENDISPEISQNTKFQGQKNSTNISPIEIPSSNIKENVCKELTINKPSSITESPINKSNYRTEMSLDKSNISIQSPKENKLQIEPDVKNTFFSNTNNDNFDLQLFKPKEIIDSQHKQTSIMQNSSNGVDTLSNSKKLQESDHTISFGSSNKTDKSSDFWAS</sequence>
<feature type="coiled-coil region" evidence="1">
    <location>
        <begin position="312"/>
        <end position="350"/>
    </location>
</feature>
<reference evidence="3 4" key="1">
    <citation type="submission" date="2019-08" db="EMBL/GenBank/DDBJ databases">
        <title>The genome of the soybean aphid Biotype 1, its phylome, world population structure and adaptation to the North American continent.</title>
        <authorList>
            <person name="Giordano R."/>
            <person name="Donthu R.K."/>
            <person name="Hernandez A.G."/>
            <person name="Wright C.L."/>
            <person name="Zimin A.V."/>
        </authorList>
    </citation>
    <scope>NUCLEOTIDE SEQUENCE [LARGE SCALE GENOMIC DNA]</scope>
    <source>
        <tissue evidence="3">Whole aphids</tissue>
    </source>
</reference>
<protein>
    <recommendedName>
        <fullName evidence="5">LisH domain-containing protein</fullName>
    </recommendedName>
</protein>
<feature type="compositionally biased region" description="Basic and acidic residues" evidence="2">
    <location>
        <begin position="772"/>
        <end position="782"/>
    </location>
</feature>
<name>A0A6G0T7T9_APHGL</name>
<keyword evidence="4" id="KW-1185">Reference proteome</keyword>
<feature type="region of interest" description="Disordered" evidence="2">
    <location>
        <begin position="736"/>
        <end position="782"/>
    </location>
</feature>
<keyword evidence="1" id="KW-0175">Coiled coil</keyword>
<feature type="coiled-coil region" evidence="1">
    <location>
        <begin position="248"/>
        <end position="275"/>
    </location>
</feature>
<dbReference type="AlphaFoldDB" id="A0A6G0T7T9"/>
<accession>A0A6G0T7T9</accession>
<gene>
    <name evidence="3" type="ORF">AGLY_013122</name>
</gene>
<comment type="caution">
    <text evidence="3">The sequence shown here is derived from an EMBL/GenBank/DDBJ whole genome shotgun (WGS) entry which is preliminary data.</text>
</comment>